<keyword evidence="3" id="KW-1185">Reference proteome</keyword>
<keyword evidence="1" id="KW-0472">Membrane</keyword>
<dbReference type="InterPro" id="IPR029382">
    <property type="entry name" value="NCU-G1"/>
</dbReference>
<organism evidence="2 3">
    <name type="scientific">Taenia crassiceps</name>
    <dbReference type="NCBI Taxonomy" id="6207"/>
    <lineage>
        <taxon>Eukaryota</taxon>
        <taxon>Metazoa</taxon>
        <taxon>Spiralia</taxon>
        <taxon>Lophotrochozoa</taxon>
        <taxon>Platyhelminthes</taxon>
        <taxon>Cestoda</taxon>
        <taxon>Eucestoda</taxon>
        <taxon>Cyclophyllidea</taxon>
        <taxon>Taeniidae</taxon>
        <taxon>Taenia</taxon>
    </lineage>
</organism>
<dbReference type="Proteomes" id="UP001651158">
    <property type="component" value="Unassembled WGS sequence"/>
</dbReference>
<reference evidence="2 3" key="1">
    <citation type="journal article" date="2022" name="Front. Cell. Infect. Microbiol.">
        <title>The Genomes of Two Strains of Taenia crassiceps the Animal Model for the Study of Human Cysticercosis.</title>
        <authorList>
            <person name="Bobes R.J."/>
            <person name="Estrada K."/>
            <person name="Rios-Valencia D.G."/>
            <person name="Calderon-Gallegos A."/>
            <person name="de la Torre P."/>
            <person name="Carrero J.C."/>
            <person name="Sanchez-Flores A."/>
            <person name="Laclette J.P."/>
        </authorList>
    </citation>
    <scope>NUCLEOTIDE SEQUENCE [LARGE SCALE GENOMIC DNA]</scope>
    <source>
        <strain evidence="2">WFUcys</strain>
    </source>
</reference>
<evidence type="ECO:0000313" key="3">
    <source>
        <dbReference type="Proteomes" id="UP001651158"/>
    </source>
</evidence>
<name>A0ABR4QK72_9CEST</name>
<gene>
    <name evidence="2" type="ORF">TcWFU_001242</name>
</gene>
<dbReference type="Pfam" id="PF15065">
    <property type="entry name" value="NCU-G1"/>
    <property type="match status" value="1"/>
</dbReference>
<feature type="transmembrane region" description="Helical" evidence="1">
    <location>
        <begin position="283"/>
        <end position="307"/>
    </location>
</feature>
<keyword evidence="1" id="KW-0812">Transmembrane</keyword>
<protein>
    <submittedName>
        <fullName evidence="2">Uncharacterized protein</fullName>
    </submittedName>
</protein>
<sequence length="366" mass="41176">MILYEFCTYSDVNDDARLTPGDIQSQCRHMLGKNLLWTLTDNAVGKNPIHFVYTAVNSTDALDGLGKIVVNISFPRDKLELEQKGVWSLTPGNGLLFDITIDSVKVPEQGRVAVLLLPFSQDPLQIDEDFTESMVPSGNGRETLFNLHLGQRQILSESRSPYMPEMEPRVFGHTPAFMQWTTTCEVSMDGVAKRRANADFRMQIPRKMGSKYRYSLPFAVYGDAFNQKHNPDQVNKSVGVRLQAVSFGNPRDGFYTATNFIRWRGILSMGEPAEPTEKKFGSILAVGIALSLMLLAMTSVTVGILMYRRNKARRSEGADEPLLPPEDNSITHSVIHLPHFRSRLCLLRRIPSPRLSRCDEESHTDI</sequence>
<dbReference type="EMBL" id="JAKROA010000002">
    <property type="protein sequence ID" value="KAL5109795.1"/>
    <property type="molecule type" value="Genomic_DNA"/>
</dbReference>
<evidence type="ECO:0000313" key="2">
    <source>
        <dbReference type="EMBL" id="KAL5109795.1"/>
    </source>
</evidence>
<evidence type="ECO:0000256" key="1">
    <source>
        <dbReference type="SAM" id="Phobius"/>
    </source>
</evidence>
<comment type="caution">
    <text evidence="2">The sequence shown here is derived from an EMBL/GenBank/DDBJ whole genome shotgun (WGS) entry which is preliminary data.</text>
</comment>
<accession>A0ABR4QK72</accession>
<proteinExistence type="predicted"/>
<keyword evidence="1" id="KW-1133">Transmembrane helix</keyword>